<keyword evidence="3" id="KW-1003">Cell membrane</keyword>
<evidence type="ECO:0000256" key="5">
    <source>
        <dbReference type="ARBA" id="ARBA00022989"/>
    </source>
</evidence>
<dbReference type="SUPFAM" id="SSF103473">
    <property type="entry name" value="MFS general substrate transporter"/>
    <property type="match status" value="1"/>
</dbReference>
<feature type="transmembrane region" description="Helical" evidence="7">
    <location>
        <begin position="109"/>
        <end position="135"/>
    </location>
</feature>
<feature type="transmembrane region" description="Helical" evidence="7">
    <location>
        <begin position="184"/>
        <end position="203"/>
    </location>
</feature>
<dbReference type="EMBL" id="JBHLUD010000014">
    <property type="protein sequence ID" value="MFC0547549.1"/>
    <property type="molecule type" value="Genomic_DNA"/>
</dbReference>
<keyword evidence="2" id="KW-0813">Transport</keyword>
<dbReference type="Proteomes" id="UP001589810">
    <property type="component" value="Unassembled WGS sequence"/>
</dbReference>
<feature type="transmembrane region" description="Helical" evidence="7">
    <location>
        <begin position="315"/>
        <end position="333"/>
    </location>
</feature>
<dbReference type="Gene3D" id="1.20.1250.20">
    <property type="entry name" value="MFS general substrate transporter like domains"/>
    <property type="match status" value="1"/>
</dbReference>
<feature type="transmembrane region" description="Helical" evidence="7">
    <location>
        <begin position="156"/>
        <end position="178"/>
    </location>
</feature>
<protein>
    <submittedName>
        <fullName evidence="8">MFS transporter</fullName>
    </submittedName>
</protein>
<feature type="transmembrane region" description="Helical" evidence="7">
    <location>
        <begin position="354"/>
        <end position="377"/>
    </location>
</feature>
<evidence type="ECO:0000256" key="1">
    <source>
        <dbReference type="ARBA" id="ARBA00004651"/>
    </source>
</evidence>
<feature type="transmembrane region" description="Helical" evidence="7">
    <location>
        <begin position="83"/>
        <end position="103"/>
    </location>
</feature>
<proteinExistence type="predicted"/>
<evidence type="ECO:0000313" key="9">
    <source>
        <dbReference type="Proteomes" id="UP001589810"/>
    </source>
</evidence>
<dbReference type="Pfam" id="PF07690">
    <property type="entry name" value="MFS_1"/>
    <property type="match status" value="1"/>
</dbReference>
<keyword evidence="5 7" id="KW-1133">Transmembrane helix</keyword>
<comment type="subcellular location">
    <subcellularLocation>
        <location evidence="1">Cell membrane</location>
        <topology evidence="1">Multi-pass membrane protein</topology>
    </subcellularLocation>
</comment>
<evidence type="ECO:0000256" key="3">
    <source>
        <dbReference type="ARBA" id="ARBA00022475"/>
    </source>
</evidence>
<organism evidence="8 9">
    <name type="scientific">Kutzneria chonburiensis</name>
    <dbReference type="NCBI Taxonomy" id="1483604"/>
    <lineage>
        <taxon>Bacteria</taxon>
        <taxon>Bacillati</taxon>
        <taxon>Actinomycetota</taxon>
        <taxon>Actinomycetes</taxon>
        <taxon>Pseudonocardiales</taxon>
        <taxon>Pseudonocardiaceae</taxon>
        <taxon>Kutzneria</taxon>
    </lineage>
</organism>
<dbReference type="PANTHER" id="PTHR23517">
    <property type="entry name" value="RESISTANCE PROTEIN MDTM, PUTATIVE-RELATED-RELATED"/>
    <property type="match status" value="1"/>
</dbReference>
<dbReference type="RefSeq" id="WP_273938593.1">
    <property type="nucleotide sequence ID" value="NZ_CP097263.1"/>
</dbReference>
<dbReference type="InterPro" id="IPR036259">
    <property type="entry name" value="MFS_trans_sf"/>
</dbReference>
<evidence type="ECO:0000256" key="2">
    <source>
        <dbReference type="ARBA" id="ARBA00022448"/>
    </source>
</evidence>
<feature type="transmembrane region" description="Helical" evidence="7">
    <location>
        <begin position="383"/>
        <end position="402"/>
    </location>
</feature>
<dbReference type="InterPro" id="IPR011701">
    <property type="entry name" value="MFS"/>
</dbReference>
<keyword evidence="6 7" id="KW-0472">Membrane</keyword>
<feature type="transmembrane region" description="Helical" evidence="7">
    <location>
        <begin position="20"/>
        <end position="44"/>
    </location>
</feature>
<comment type="caution">
    <text evidence="8">The sequence shown here is derived from an EMBL/GenBank/DDBJ whole genome shotgun (WGS) entry which is preliminary data.</text>
</comment>
<reference evidence="8 9" key="1">
    <citation type="submission" date="2024-09" db="EMBL/GenBank/DDBJ databases">
        <authorList>
            <person name="Sun Q."/>
            <person name="Mori K."/>
        </authorList>
    </citation>
    <scope>NUCLEOTIDE SEQUENCE [LARGE SCALE GENOMIC DNA]</scope>
    <source>
        <strain evidence="8 9">TBRC 1432</strain>
    </source>
</reference>
<feature type="transmembrane region" description="Helical" evidence="7">
    <location>
        <begin position="224"/>
        <end position="246"/>
    </location>
</feature>
<evidence type="ECO:0000256" key="6">
    <source>
        <dbReference type="ARBA" id="ARBA00023136"/>
    </source>
</evidence>
<dbReference type="InterPro" id="IPR050171">
    <property type="entry name" value="MFS_Transporters"/>
</dbReference>
<keyword evidence="9" id="KW-1185">Reference proteome</keyword>
<evidence type="ECO:0000256" key="4">
    <source>
        <dbReference type="ARBA" id="ARBA00022692"/>
    </source>
</evidence>
<sequence length="419" mass="43773">MAGRATKGDFVSVQRSRGGVVLLSALVLDSVGNGMFMPLSLIYFPQLTPVPLALIGLLLSAATALTLPVPMLAGWLADRIGPLPLVVASQLAQGAGFIAYGRVHEPVGIFLASALVSIGVRFFWSCVFTAVADYADGSTSTMSKDSWYAWANMTRTGGLGIGGLITGIAVAGGSDAFYRLLSDGSAVCYLLAGIAIGAVVRAPRRAHEKDAAVGYATMMRDRPFVAFSAINTVFAVSTGMLALGLPVLVKNGIDGPPWLSPLVLAGNTFLLAALSAPVIKRLAPYRRTRVLIAAAGLWAAWCVAFAGLVPNQPGWVIPALVVASLLYTAADVLHAPVSMALATALSPPAARGRYLAVFQYSFVIAGMIAPAFFTTLFELHRALPWLGLALLNLAALAGMRLLERIVPASAQQVTEPARA</sequence>
<feature type="transmembrane region" description="Helical" evidence="7">
    <location>
        <begin position="50"/>
        <end position="76"/>
    </location>
</feature>
<accession>A0ABV6N4U1</accession>
<gene>
    <name evidence="8" type="ORF">ACFFH7_38990</name>
</gene>
<feature type="transmembrane region" description="Helical" evidence="7">
    <location>
        <begin position="258"/>
        <end position="278"/>
    </location>
</feature>
<evidence type="ECO:0000256" key="7">
    <source>
        <dbReference type="SAM" id="Phobius"/>
    </source>
</evidence>
<keyword evidence="4 7" id="KW-0812">Transmembrane</keyword>
<name>A0ABV6N4U1_9PSEU</name>
<dbReference type="PANTHER" id="PTHR23517:SF2">
    <property type="entry name" value="MULTIDRUG RESISTANCE PROTEIN MDTH"/>
    <property type="match status" value="1"/>
</dbReference>
<feature type="transmembrane region" description="Helical" evidence="7">
    <location>
        <begin position="290"/>
        <end position="309"/>
    </location>
</feature>
<evidence type="ECO:0000313" key="8">
    <source>
        <dbReference type="EMBL" id="MFC0547549.1"/>
    </source>
</evidence>